<dbReference type="CDD" id="cd00088">
    <property type="entry name" value="HPT"/>
    <property type="match status" value="1"/>
</dbReference>
<dbReference type="EMBL" id="HBFK01043179">
    <property type="protein sequence ID" value="CAD8759678.1"/>
    <property type="molecule type" value="Transcribed_RNA"/>
</dbReference>
<sequence length="232" mass="24698">MEGGVKISVDLGSALERCSGDVELLSQVVSQTLQKSVDEQLPKVRQAIEEGDVNQVHFHAHSMKGASATVGFLSLSAAAKALDDIAKKDSLEGASGLADTLEQEFTWAIKYFDKHTEALDGALSRCGGDTGLFYSIAKEMAGSLMPELLVTMEEGVGAGDAQKIQEATEQMLDASETIGAFHLASLLQPLLKKAQSGSVDGAVEVFAEVTEEVGKVSTFWVNVENDEEDDDE</sequence>
<feature type="modified residue" description="Phosphohistidine" evidence="1">
    <location>
        <position position="61"/>
    </location>
</feature>
<dbReference type="EMBL" id="HBFX01060976">
    <property type="protein sequence ID" value="CAD8985734.1"/>
    <property type="molecule type" value="Transcribed_RNA"/>
</dbReference>
<keyword evidence="1" id="KW-0597">Phosphoprotein</keyword>
<gene>
    <name evidence="4" type="ORF">HAND00432_LOCUS36747</name>
    <name evidence="3" type="ORF">HAND1043_LOCUS26192</name>
</gene>
<dbReference type="PROSITE" id="PS50894">
    <property type="entry name" value="HPT"/>
    <property type="match status" value="1"/>
</dbReference>
<protein>
    <recommendedName>
        <fullName evidence="2">HPt domain-containing protein</fullName>
    </recommendedName>
</protein>
<accession>A0A6U4M8F5</accession>
<evidence type="ECO:0000313" key="4">
    <source>
        <dbReference type="EMBL" id="CAD8985734.1"/>
    </source>
</evidence>
<feature type="domain" description="HPt" evidence="2">
    <location>
        <begin position="22"/>
        <end position="119"/>
    </location>
</feature>
<name>A0A6U4M8F5_HEMAN</name>
<dbReference type="GO" id="GO:0000160">
    <property type="term" value="P:phosphorelay signal transduction system"/>
    <property type="evidence" value="ECO:0007669"/>
    <property type="project" value="InterPro"/>
</dbReference>
<organism evidence="3">
    <name type="scientific">Hemiselmis andersenii</name>
    <name type="common">Cryptophyte alga</name>
    <dbReference type="NCBI Taxonomy" id="464988"/>
    <lineage>
        <taxon>Eukaryota</taxon>
        <taxon>Cryptophyceae</taxon>
        <taxon>Cryptomonadales</taxon>
        <taxon>Hemiselmidaceae</taxon>
        <taxon>Hemiselmis</taxon>
    </lineage>
</organism>
<evidence type="ECO:0000313" key="3">
    <source>
        <dbReference type="EMBL" id="CAD8759678.1"/>
    </source>
</evidence>
<reference evidence="3" key="1">
    <citation type="submission" date="2021-01" db="EMBL/GenBank/DDBJ databases">
        <authorList>
            <person name="Corre E."/>
            <person name="Pelletier E."/>
            <person name="Niang G."/>
            <person name="Scheremetjew M."/>
            <person name="Finn R."/>
            <person name="Kale V."/>
            <person name="Holt S."/>
            <person name="Cochrane G."/>
            <person name="Meng A."/>
            <person name="Brown T."/>
            <person name="Cohen L."/>
        </authorList>
    </citation>
    <scope>NUCLEOTIDE SEQUENCE</scope>
    <source>
        <strain evidence="3">CCMP441</strain>
        <strain evidence="4">CCMP644</strain>
    </source>
</reference>
<dbReference type="SUPFAM" id="SSF47226">
    <property type="entry name" value="Histidine-containing phosphotransfer domain, HPT domain"/>
    <property type="match status" value="2"/>
</dbReference>
<dbReference type="InterPro" id="IPR036641">
    <property type="entry name" value="HPT_dom_sf"/>
</dbReference>
<dbReference type="InterPro" id="IPR008207">
    <property type="entry name" value="Sig_transdc_His_kin_Hpt_dom"/>
</dbReference>
<dbReference type="AlphaFoldDB" id="A0A6U4M8F5"/>
<evidence type="ECO:0000256" key="1">
    <source>
        <dbReference type="PROSITE-ProRule" id="PRU00110"/>
    </source>
</evidence>
<proteinExistence type="predicted"/>
<dbReference type="Pfam" id="PF01627">
    <property type="entry name" value="Hpt"/>
    <property type="match status" value="1"/>
</dbReference>
<dbReference type="Gene3D" id="1.20.120.160">
    <property type="entry name" value="HPT domain"/>
    <property type="match status" value="1"/>
</dbReference>
<evidence type="ECO:0000259" key="2">
    <source>
        <dbReference type="PROSITE" id="PS50894"/>
    </source>
</evidence>